<dbReference type="Proteomes" id="UP001182303">
    <property type="component" value="Unassembled WGS sequence"/>
</dbReference>
<gene>
    <name evidence="1" type="ORF">P9J83_16830</name>
</gene>
<dbReference type="RefSeq" id="WP_163247141.1">
    <property type="nucleotide sequence ID" value="NZ_JARUIS010000035.1"/>
</dbReference>
<comment type="caution">
    <text evidence="1">The sequence shown here is derived from an EMBL/GenBank/DDBJ whole genome shotgun (WGS) entry which is preliminary data.</text>
</comment>
<reference evidence="1" key="1">
    <citation type="submission" date="2023-04" db="EMBL/GenBank/DDBJ databases">
        <title>Assessment of the microbiological origin of a defect in Grana Padano cheese.</title>
        <authorList>
            <person name="Zago M."/>
            <person name="Rossetti L."/>
            <person name="Bonvini B."/>
            <person name="Carminati D."/>
            <person name="Giraffa G."/>
        </authorList>
    </citation>
    <scope>NUCLEOTIDE SEQUENCE</scope>
    <source>
        <strain evidence="1">4990</strain>
    </source>
</reference>
<organism evidence="1 2">
    <name type="scientific">Clostridium sporogenes</name>
    <dbReference type="NCBI Taxonomy" id="1509"/>
    <lineage>
        <taxon>Bacteria</taxon>
        <taxon>Bacillati</taxon>
        <taxon>Bacillota</taxon>
        <taxon>Clostridia</taxon>
        <taxon>Eubacteriales</taxon>
        <taxon>Clostridiaceae</taxon>
        <taxon>Clostridium</taxon>
    </lineage>
</organism>
<dbReference type="AlphaFoldDB" id="A0AAE4FMU9"/>
<evidence type="ECO:0000313" key="1">
    <source>
        <dbReference type="EMBL" id="MDS1005141.1"/>
    </source>
</evidence>
<proteinExistence type="predicted"/>
<dbReference type="EMBL" id="JARUIS010000035">
    <property type="protein sequence ID" value="MDS1005141.1"/>
    <property type="molecule type" value="Genomic_DNA"/>
</dbReference>
<protein>
    <submittedName>
        <fullName evidence="1">Uncharacterized protein</fullName>
    </submittedName>
</protein>
<evidence type="ECO:0000313" key="2">
    <source>
        <dbReference type="Proteomes" id="UP001182303"/>
    </source>
</evidence>
<accession>A0AAE4FMU9</accession>
<sequence>MSERIYISKNKINQLYEQKNIDLDIKDIEYEYYIILISTISLIANQKKIFRKNIELYNFLKDIFPIDYKKYILSNRSLLIGKIIKTITKEIDKEDYENYANILNRKINDIISQMNKNQYVQFLQEVNKK</sequence>
<name>A0AAE4FMU9_CLOSG</name>